<dbReference type="GO" id="GO:0003723">
    <property type="term" value="F:RNA binding"/>
    <property type="evidence" value="ECO:0007669"/>
    <property type="project" value="UniProtKB-UniRule"/>
</dbReference>
<name>A0A8H5EUH1_9AGAR</name>
<dbReference type="InterPro" id="IPR000504">
    <property type="entry name" value="RRM_dom"/>
</dbReference>
<comment type="caution">
    <text evidence="4">The sequence shown here is derived from an EMBL/GenBank/DDBJ whole genome shotgun (WGS) entry which is preliminary data.</text>
</comment>
<evidence type="ECO:0000259" key="3">
    <source>
        <dbReference type="PROSITE" id="PS50102"/>
    </source>
</evidence>
<feature type="compositionally biased region" description="Basic and acidic residues" evidence="2">
    <location>
        <begin position="274"/>
        <end position="353"/>
    </location>
</feature>
<feature type="domain" description="RRM" evidence="3">
    <location>
        <begin position="180"/>
        <end position="258"/>
    </location>
</feature>
<dbReference type="OrthoDB" id="6159137at2759"/>
<feature type="compositionally biased region" description="Polar residues" evidence="2">
    <location>
        <begin position="104"/>
        <end position="134"/>
    </location>
</feature>
<dbReference type="EMBL" id="JAACJJ010000056">
    <property type="protein sequence ID" value="KAF5312839.1"/>
    <property type="molecule type" value="Genomic_DNA"/>
</dbReference>
<evidence type="ECO:0000256" key="2">
    <source>
        <dbReference type="SAM" id="MobiDB-lite"/>
    </source>
</evidence>
<evidence type="ECO:0000256" key="1">
    <source>
        <dbReference type="PROSITE-ProRule" id="PRU00176"/>
    </source>
</evidence>
<dbReference type="PROSITE" id="PS50102">
    <property type="entry name" value="RRM"/>
    <property type="match status" value="1"/>
</dbReference>
<dbReference type="Pfam" id="PF00076">
    <property type="entry name" value="RRM_1"/>
    <property type="match status" value="1"/>
</dbReference>
<dbReference type="InterPro" id="IPR035979">
    <property type="entry name" value="RBD_domain_sf"/>
</dbReference>
<feature type="compositionally biased region" description="Basic and acidic residues" evidence="2">
    <location>
        <begin position="137"/>
        <end position="154"/>
    </location>
</feature>
<dbReference type="Proteomes" id="UP000567179">
    <property type="component" value="Unassembled WGS sequence"/>
</dbReference>
<keyword evidence="5" id="KW-1185">Reference proteome</keyword>
<accession>A0A8H5EUH1</accession>
<feature type="compositionally biased region" description="Polar residues" evidence="2">
    <location>
        <begin position="174"/>
        <end position="183"/>
    </location>
</feature>
<evidence type="ECO:0000313" key="4">
    <source>
        <dbReference type="EMBL" id="KAF5312839.1"/>
    </source>
</evidence>
<organism evidence="4 5">
    <name type="scientific">Psilocybe cf. subviscida</name>
    <dbReference type="NCBI Taxonomy" id="2480587"/>
    <lineage>
        <taxon>Eukaryota</taxon>
        <taxon>Fungi</taxon>
        <taxon>Dikarya</taxon>
        <taxon>Basidiomycota</taxon>
        <taxon>Agaricomycotina</taxon>
        <taxon>Agaricomycetes</taxon>
        <taxon>Agaricomycetidae</taxon>
        <taxon>Agaricales</taxon>
        <taxon>Agaricineae</taxon>
        <taxon>Strophariaceae</taxon>
        <taxon>Psilocybe</taxon>
    </lineage>
</organism>
<dbReference type="SMART" id="SM00360">
    <property type="entry name" value="RRM"/>
    <property type="match status" value="1"/>
</dbReference>
<reference evidence="4 5" key="1">
    <citation type="journal article" date="2020" name="ISME J.">
        <title>Uncovering the hidden diversity of litter-decomposition mechanisms in mushroom-forming fungi.</title>
        <authorList>
            <person name="Floudas D."/>
            <person name="Bentzer J."/>
            <person name="Ahren D."/>
            <person name="Johansson T."/>
            <person name="Persson P."/>
            <person name="Tunlid A."/>
        </authorList>
    </citation>
    <scope>NUCLEOTIDE SEQUENCE [LARGE SCALE GENOMIC DNA]</scope>
    <source>
        <strain evidence="4 5">CBS 101986</strain>
    </source>
</reference>
<feature type="region of interest" description="Disordered" evidence="2">
    <location>
        <begin position="104"/>
        <end position="189"/>
    </location>
</feature>
<dbReference type="Gene3D" id="3.30.70.330">
    <property type="match status" value="1"/>
</dbReference>
<gene>
    <name evidence="4" type="ORF">D9619_002450</name>
</gene>
<proteinExistence type="predicted"/>
<sequence length="353" mass="39389">MDDGTSSASATTAALCLRYIWLTADMHNISSFSTFDSPSFTNAYRFAVCSAAHVGRSLALLFAPSFHFALFLRSPTHRPPKQRPDLFSLPTLSAAWQSQEIAPTSGISIPTDAGVSNGSAMATDDQNWGSNGNGRSPVREREDRDRGRNGDGPRRSRSRSPGPPRDERSGGDRNSTNPGNNLHVSGLSHKVDTRDLEAAFTKIGRVKKASVMYDPHTRESRGFGFVTMESGEEAEAAVTALNATELMGKIINVEKARRGRARTPTPGRYYGPPKRNDFERPYDPRPYDSRYSRDYDDRRGGGGRGGRDDYYRGGRDYDRRDYDRDRERDRGDRGDRDRGSYGGGRDKYDDRRH</sequence>
<dbReference type="InterPro" id="IPR050441">
    <property type="entry name" value="RBM"/>
</dbReference>
<dbReference type="AlphaFoldDB" id="A0A8H5EUH1"/>
<dbReference type="SUPFAM" id="SSF54928">
    <property type="entry name" value="RNA-binding domain, RBD"/>
    <property type="match status" value="1"/>
</dbReference>
<dbReference type="PANTHER" id="PTHR48034">
    <property type="entry name" value="TRANSFORMER-2 SEX-DETERMINING PROTEIN-RELATED"/>
    <property type="match status" value="1"/>
</dbReference>
<keyword evidence="1" id="KW-0694">RNA-binding</keyword>
<protein>
    <recommendedName>
        <fullName evidence="3">RRM domain-containing protein</fullName>
    </recommendedName>
</protein>
<feature type="region of interest" description="Disordered" evidence="2">
    <location>
        <begin position="257"/>
        <end position="353"/>
    </location>
</feature>
<dbReference type="InterPro" id="IPR012677">
    <property type="entry name" value="Nucleotide-bd_a/b_plait_sf"/>
</dbReference>
<evidence type="ECO:0000313" key="5">
    <source>
        <dbReference type="Proteomes" id="UP000567179"/>
    </source>
</evidence>